<sequence length="129" mass="15412">MEWEKLPELYMRAKIVLNDHHKTMKQFGFINNRTFDLAALKVFQISDYVKGMEELKIVTYRNPEDLREKLDYFLQNENERERIASINNELCRDFTFTNITREIFNVVNKSFNNKGLGEITGNKKLLSER</sequence>
<proteinExistence type="predicted"/>
<gene>
    <name evidence="2" type="ORF">S01H4_64063</name>
</gene>
<evidence type="ECO:0000313" key="2">
    <source>
        <dbReference type="EMBL" id="GAH07129.1"/>
    </source>
</evidence>
<dbReference type="Pfam" id="PF13524">
    <property type="entry name" value="Glyco_trans_1_2"/>
    <property type="match status" value="1"/>
</dbReference>
<organism evidence="2">
    <name type="scientific">marine sediment metagenome</name>
    <dbReference type="NCBI Taxonomy" id="412755"/>
    <lineage>
        <taxon>unclassified sequences</taxon>
        <taxon>metagenomes</taxon>
        <taxon>ecological metagenomes</taxon>
    </lineage>
</organism>
<dbReference type="AlphaFoldDB" id="X1DQ76"/>
<protein>
    <recommendedName>
        <fullName evidence="1">Spore protein YkvP/CgeB glycosyl transferase-like domain-containing protein</fullName>
    </recommendedName>
</protein>
<feature type="non-terminal residue" evidence="2">
    <location>
        <position position="129"/>
    </location>
</feature>
<accession>X1DQ76</accession>
<comment type="caution">
    <text evidence="2">The sequence shown here is derived from an EMBL/GenBank/DDBJ whole genome shotgun (WGS) entry which is preliminary data.</text>
</comment>
<reference evidence="2" key="1">
    <citation type="journal article" date="2014" name="Front. Microbiol.">
        <title>High frequency of phylogenetically diverse reductive dehalogenase-homologous genes in deep subseafloor sedimentary metagenomes.</title>
        <authorList>
            <person name="Kawai M."/>
            <person name="Futagami T."/>
            <person name="Toyoda A."/>
            <person name="Takaki Y."/>
            <person name="Nishi S."/>
            <person name="Hori S."/>
            <person name="Arai W."/>
            <person name="Tsubouchi T."/>
            <person name="Morono Y."/>
            <person name="Uchiyama I."/>
            <person name="Ito T."/>
            <person name="Fujiyama A."/>
            <person name="Inagaki F."/>
            <person name="Takami H."/>
        </authorList>
    </citation>
    <scope>NUCLEOTIDE SEQUENCE</scope>
    <source>
        <strain evidence="2">Expedition CK06-06</strain>
    </source>
</reference>
<dbReference type="InterPro" id="IPR055259">
    <property type="entry name" value="YkvP/CgeB_Glyco_trans-like"/>
</dbReference>
<feature type="domain" description="Spore protein YkvP/CgeB glycosyl transferase-like" evidence="1">
    <location>
        <begin position="5"/>
        <end position="86"/>
    </location>
</feature>
<dbReference type="EMBL" id="BART01038729">
    <property type="protein sequence ID" value="GAH07129.1"/>
    <property type="molecule type" value="Genomic_DNA"/>
</dbReference>
<evidence type="ECO:0000259" key="1">
    <source>
        <dbReference type="Pfam" id="PF13524"/>
    </source>
</evidence>
<name>X1DQ76_9ZZZZ</name>